<dbReference type="Proteomes" id="UP000192591">
    <property type="component" value="Unassembled WGS sequence"/>
</dbReference>
<dbReference type="AlphaFoldDB" id="A0A1V8ZX31"/>
<organism evidence="3 4">
    <name type="scientific">Saccharomonospora piscinae</name>
    <dbReference type="NCBI Taxonomy" id="687388"/>
    <lineage>
        <taxon>Bacteria</taxon>
        <taxon>Bacillati</taxon>
        <taxon>Actinomycetota</taxon>
        <taxon>Actinomycetes</taxon>
        <taxon>Pseudonocardiales</taxon>
        <taxon>Pseudonocardiaceae</taxon>
        <taxon>Saccharomonospora</taxon>
    </lineage>
</organism>
<dbReference type="Pfam" id="PF04075">
    <property type="entry name" value="F420H2_quin_red"/>
    <property type="match status" value="1"/>
</dbReference>
<dbReference type="STRING" id="1962155.B1813_20645"/>
<dbReference type="GO" id="GO:0070967">
    <property type="term" value="F:coenzyme F420 binding"/>
    <property type="evidence" value="ECO:0007669"/>
    <property type="project" value="TreeGrafter"/>
</dbReference>
<dbReference type="SUPFAM" id="SSF50475">
    <property type="entry name" value="FMN-binding split barrel"/>
    <property type="match status" value="1"/>
</dbReference>
<dbReference type="GO" id="GO:0016491">
    <property type="term" value="F:oxidoreductase activity"/>
    <property type="evidence" value="ECO:0007669"/>
    <property type="project" value="InterPro"/>
</dbReference>
<dbReference type="InterPro" id="IPR004378">
    <property type="entry name" value="F420H2_quin_Rdtase"/>
</dbReference>
<dbReference type="RefSeq" id="WP_081194758.1">
    <property type="nucleotide sequence ID" value="NZ_MWIH01000009.1"/>
</dbReference>
<keyword evidence="4" id="KW-1185">Reference proteome</keyword>
<evidence type="ECO:0000256" key="1">
    <source>
        <dbReference type="ARBA" id="ARBA00008710"/>
    </source>
</evidence>
<dbReference type="EMBL" id="MWIH01000009">
    <property type="protein sequence ID" value="OQO89358.1"/>
    <property type="molecule type" value="Genomic_DNA"/>
</dbReference>
<dbReference type="Gene3D" id="2.30.110.10">
    <property type="entry name" value="Electron Transport, Fmn-binding Protein, Chain A"/>
    <property type="match status" value="1"/>
</dbReference>
<dbReference type="GO" id="GO:0005886">
    <property type="term" value="C:plasma membrane"/>
    <property type="evidence" value="ECO:0007669"/>
    <property type="project" value="TreeGrafter"/>
</dbReference>
<dbReference type="NCBIfam" id="TIGR00026">
    <property type="entry name" value="hi_GC_TIGR00026"/>
    <property type="match status" value="1"/>
</dbReference>
<evidence type="ECO:0000256" key="2">
    <source>
        <dbReference type="ARBA" id="ARBA00049106"/>
    </source>
</evidence>
<proteinExistence type="inferred from homology"/>
<comment type="similarity">
    <text evidence="1">Belongs to the F420H(2)-dependent quinone reductase family.</text>
</comment>
<evidence type="ECO:0000313" key="4">
    <source>
        <dbReference type="Proteomes" id="UP000192591"/>
    </source>
</evidence>
<sequence length="135" mass="15354">MLFGDDHVKRYEETDGEVGYEWLKGSKILVLTTTGRKSGEPRKSALIFGEHGGHYVVVASKGGAPEHPDWYKNLVAQPEVRVQVKADRFPARARTATGEERSALWATMAHEWPDYDDYQRKTEREIPVVVLERLS</sequence>
<comment type="catalytic activity">
    <reaction evidence="2">
        <text>oxidized coenzyme F420-(gamma-L-Glu)(n) + a quinol + H(+) = reduced coenzyme F420-(gamma-L-Glu)(n) + a quinone</text>
        <dbReference type="Rhea" id="RHEA:39663"/>
        <dbReference type="Rhea" id="RHEA-COMP:12939"/>
        <dbReference type="Rhea" id="RHEA-COMP:14378"/>
        <dbReference type="ChEBI" id="CHEBI:15378"/>
        <dbReference type="ChEBI" id="CHEBI:24646"/>
        <dbReference type="ChEBI" id="CHEBI:132124"/>
        <dbReference type="ChEBI" id="CHEBI:133980"/>
        <dbReference type="ChEBI" id="CHEBI:139511"/>
    </reaction>
</comment>
<dbReference type="PANTHER" id="PTHR39428">
    <property type="entry name" value="F420H(2)-DEPENDENT QUINONE REDUCTASE RV1261C"/>
    <property type="match status" value="1"/>
</dbReference>
<accession>A0A1V8ZX31</accession>
<gene>
    <name evidence="3" type="ORF">B1813_20645</name>
</gene>
<reference evidence="3 4" key="1">
    <citation type="submission" date="2017-02" db="EMBL/GenBank/DDBJ databases">
        <title>Draft genome of Saccharomonospora sp. 154.</title>
        <authorList>
            <person name="Alonso-Carmona G.S."/>
            <person name="De La Haba R."/>
            <person name="Vera-Gargallo B."/>
            <person name="Sandoval-Trujillo A.H."/>
            <person name="Ramirez-Duran N."/>
            <person name="Ventosa A."/>
        </authorList>
    </citation>
    <scope>NUCLEOTIDE SEQUENCE [LARGE SCALE GENOMIC DNA]</scope>
    <source>
        <strain evidence="3 4">LRS4.154</strain>
    </source>
</reference>
<protein>
    <submittedName>
        <fullName evidence="3">Nitroreductase</fullName>
    </submittedName>
</protein>
<dbReference type="InterPro" id="IPR012349">
    <property type="entry name" value="Split_barrel_FMN-bd"/>
</dbReference>
<name>A0A1V8ZX31_SACPI</name>
<dbReference type="PANTHER" id="PTHR39428:SF1">
    <property type="entry name" value="F420H(2)-DEPENDENT QUINONE REDUCTASE RV1261C"/>
    <property type="match status" value="1"/>
</dbReference>
<comment type="caution">
    <text evidence="3">The sequence shown here is derived from an EMBL/GenBank/DDBJ whole genome shotgun (WGS) entry which is preliminary data.</text>
</comment>
<evidence type="ECO:0000313" key="3">
    <source>
        <dbReference type="EMBL" id="OQO89358.1"/>
    </source>
</evidence>